<organism evidence="4">
    <name type="scientific">viral metagenome</name>
    <dbReference type="NCBI Taxonomy" id="1070528"/>
    <lineage>
        <taxon>unclassified sequences</taxon>
        <taxon>metagenomes</taxon>
        <taxon>organismal metagenomes</taxon>
    </lineage>
</organism>
<evidence type="ECO:0000259" key="3">
    <source>
        <dbReference type="PROSITE" id="PS51635"/>
    </source>
</evidence>
<dbReference type="PANTHER" id="PTHR12406:SF7">
    <property type="entry name" value="PATATIN-LIKE PHOSPHOLIPASE DOMAIN-CONTAINING PROTEIN 4"/>
    <property type="match status" value="1"/>
</dbReference>
<protein>
    <recommendedName>
        <fullName evidence="3">PNPLA domain-containing protein</fullName>
    </recommendedName>
</protein>
<keyword evidence="2" id="KW-0472">Membrane</keyword>
<dbReference type="GO" id="GO:0005737">
    <property type="term" value="C:cytoplasm"/>
    <property type="evidence" value="ECO:0007669"/>
    <property type="project" value="TreeGrafter"/>
</dbReference>
<proteinExistence type="predicted"/>
<feature type="transmembrane region" description="Helical" evidence="2">
    <location>
        <begin position="297"/>
        <end position="330"/>
    </location>
</feature>
<keyword evidence="2" id="KW-1133">Transmembrane helix</keyword>
<accession>A0A6C0AU77</accession>
<dbReference type="Gene3D" id="3.40.1090.10">
    <property type="entry name" value="Cytosolic phospholipase A2 catalytic domain"/>
    <property type="match status" value="1"/>
</dbReference>
<keyword evidence="2" id="KW-0812">Transmembrane</keyword>
<name>A0A6C0AU77_9ZZZZ</name>
<evidence type="ECO:0000313" key="4">
    <source>
        <dbReference type="EMBL" id="QHS83499.1"/>
    </source>
</evidence>
<dbReference type="EMBL" id="MN738759">
    <property type="protein sequence ID" value="QHS83499.1"/>
    <property type="molecule type" value="Genomic_DNA"/>
</dbReference>
<dbReference type="SUPFAM" id="SSF52151">
    <property type="entry name" value="FabD/lysophospholipase-like"/>
    <property type="match status" value="1"/>
</dbReference>
<dbReference type="InterPro" id="IPR002641">
    <property type="entry name" value="PNPLA_dom"/>
</dbReference>
<dbReference type="PROSITE" id="PS51635">
    <property type="entry name" value="PNPLA"/>
    <property type="match status" value="1"/>
</dbReference>
<dbReference type="GO" id="GO:0004806">
    <property type="term" value="F:triacylglycerol lipase activity"/>
    <property type="evidence" value="ECO:0007669"/>
    <property type="project" value="TreeGrafter"/>
</dbReference>
<dbReference type="InterPro" id="IPR033562">
    <property type="entry name" value="PLPL"/>
</dbReference>
<evidence type="ECO:0000256" key="2">
    <source>
        <dbReference type="SAM" id="Phobius"/>
    </source>
</evidence>
<keyword evidence="1" id="KW-0443">Lipid metabolism</keyword>
<dbReference type="GO" id="GO:0019433">
    <property type="term" value="P:triglyceride catabolic process"/>
    <property type="evidence" value="ECO:0007669"/>
    <property type="project" value="TreeGrafter"/>
</dbReference>
<sequence length="332" mass="38842">MRRFPYEEISFSASGWLYIFQLGVLHYLQQHFDMKHVKVYGTSGGAIVGCSLCCNYNNLQLASEVIKAKQIQSDNFRKMIEIAHNGCDRICPNDAHKMCNKRLTIFCSEIYKGVLLKSINYNSYNKRNDIVNVLKATSCLPFFNGRMSYLYDNKWLIDGVFTCPHYNNKNDNCLMVSHRRNCRCGCYKSPKRTIMPEFDIPRRFSIFPVSEEFLKLLFYHGYTVAVKHFKQYHYETMNINNNVNVLNLISQTSFDSINHDHLSIIVKNSGKIRKKLQQIIQDSEEQFYDTIRAPIKYAVVSVYICIFIAFVMLMNILLEVLEFIAHIVLIRY</sequence>
<feature type="domain" description="PNPLA" evidence="3">
    <location>
        <begin position="9"/>
        <end position="175"/>
    </location>
</feature>
<dbReference type="GO" id="GO:0016020">
    <property type="term" value="C:membrane"/>
    <property type="evidence" value="ECO:0007669"/>
    <property type="project" value="TreeGrafter"/>
</dbReference>
<evidence type="ECO:0000256" key="1">
    <source>
        <dbReference type="ARBA" id="ARBA00023098"/>
    </source>
</evidence>
<dbReference type="PANTHER" id="PTHR12406">
    <property type="entry name" value="CALCIUM-INDEPENDENT PHOSPHOLIPASE A2 IPLA2 -RELATED"/>
    <property type="match status" value="1"/>
</dbReference>
<dbReference type="AlphaFoldDB" id="A0A6C0AU77"/>
<dbReference type="Pfam" id="PF01734">
    <property type="entry name" value="Patatin"/>
    <property type="match status" value="1"/>
</dbReference>
<dbReference type="GO" id="GO:0005811">
    <property type="term" value="C:lipid droplet"/>
    <property type="evidence" value="ECO:0007669"/>
    <property type="project" value="TreeGrafter"/>
</dbReference>
<reference evidence="4" key="1">
    <citation type="journal article" date="2020" name="Nature">
        <title>Giant virus diversity and host interactions through global metagenomics.</title>
        <authorList>
            <person name="Schulz F."/>
            <person name="Roux S."/>
            <person name="Paez-Espino D."/>
            <person name="Jungbluth S."/>
            <person name="Walsh D.A."/>
            <person name="Denef V.J."/>
            <person name="McMahon K.D."/>
            <person name="Konstantinidis K.T."/>
            <person name="Eloe-Fadrosh E.A."/>
            <person name="Kyrpides N.C."/>
            <person name="Woyke T."/>
        </authorList>
    </citation>
    <scope>NUCLEOTIDE SEQUENCE</scope>
    <source>
        <strain evidence="4">GVMAG-S-ERX555943-30</strain>
    </source>
</reference>
<dbReference type="GO" id="GO:0055088">
    <property type="term" value="P:lipid homeostasis"/>
    <property type="evidence" value="ECO:0007669"/>
    <property type="project" value="TreeGrafter"/>
</dbReference>
<dbReference type="InterPro" id="IPR016035">
    <property type="entry name" value="Acyl_Trfase/lysoPLipase"/>
</dbReference>